<sequence length="207" mass="21175">MPDASAADSVNPQVDADSRAPWTAVATLAVISVLSGVWSITGAILTELPELLVPSAIGLPFGIPALRLFPLGETTTTNWLVDCAAALVMIAVAWMRLVNSARRHPGGGAGRAFWAGLGATVIGVLAGNLIRTVYLSFVLQEGPGAYVASLVGGALVSLIWGTIVGLLVGAAHAIARRISMRGAAPESGNSSRAQDDSTIPESVTARP</sequence>
<feature type="region of interest" description="Disordered" evidence="1">
    <location>
        <begin position="183"/>
        <end position="207"/>
    </location>
</feature>
<keyword evidence="2" id="KW-0812">Transmembrane</keyword>
<evidence type="ECO:0000256" key="2">
    <source>
        <dbReference type="SAM" id="Phobius"/>
    </source>
</evidence>
<evidence type="ECO:0000256" key="1">
    <source>
        <dbReference type="SAM" id="MobiDB-lite"/>
    </source>
</evidence>
<name>A0ABW2RY24_9NOCA</name>
<feature type="transmembrane region" description="Helical" evidence="2">
    <location>
        <begin position="20"/>
        <end position="44"/>
    </location>
</feature>
<feature type="transmembrane region" description="Helical" evidence="2">
    <location>
        <begin position="150"/>
        <end position="171"/>
    </location>
</feature>
<keyword evidence="4" id="KW-1185">Reference proteome</keyword>
<evidence type="ECO:0000313" key="4">
    <source>
        <dbReference type="Proteomes" id="UP001596484"/>
    </source>
</evidence>
<reference evidence="4" key="1">
    <citation type="journal article" date="2019" name="Int. J. Syst. Evol. Microbiol.">
        <title>The Global Catalogue of Microorganisms (GCM) 10K type strain sequencing project: providing services to taxonomists for standard genome sequencing and annotation.</title>
        <authorList>
            <consortium name="The Broad Institute Genomics Platform"/>
            <consortium name="The Broad Institute Genome Sequencing Center for Infectious Disease"/>
            <person name="Wu L."/>
            <person name="Ma J."/>
        </authorList>
    </citation>
    <scope>NUCLEOTIDE SEQUENCE [LARGE SCALE GENOMIC DNA]</scope>
    <source>
        <strain evidence="4">ICMP 19430</strain>
    </source>
</reference>
<accession>A0ABW2RY24</accession>
<organism evidence="3 4">
    <name type="scientific">Rhodococcus daqingensis</name>
    <dbReference type="NCBI Taxonomy" id="2479363"/>
    <lineage>
        <taxon>Bacteria</taxon>
        <taxon>Bacillati</taxon>
        <taxon>Actinomycetota</taxon>
        <taxon>Actinomycetes</taxon>
        <taxon>Mycobacteriales</taxon>
        <taxon>Nocardiaceae</taxon>
        <taxon>Rhodococcus</taxon>
    </lineage>
</organism>
<feature type="compositionally biased region" description="Polar residues" evidence="1">
    <location>
        <begin position="187"/>
        <end position="201"/>
    </location>
</feature>
<feature type="transmembrane region" description="Helical" evidence="2">
    <location>
        <begin position="76"/>
        <end position="97"/>
    </location>
</feature>
<feature type="transmembrane region" description="Helical" evidence="2">
    <location>
        <begin position="109"/>
        <end position="130"/>
    </location>
</feature>
<dbReference type="Proteomes" id="UP001596484">
    <property type="component" value="Unassembled WGS sequence"/>
</dbReference>
<gene>
    <name evidence="3" type="ORF">ACFQS9_12095</name>
</gene>
<dbReference type="EMBL" id="JBHTCS010000013">
    <property type="protein sequence ID" value="MFC7448630.1"/>
    <property type="molecule type" value="Genomic_DNA"/>
</dbReference>
<comment type="caution">
    <text evidence="3">The sequence shown here is derived from an EMBL/GenBank/DDBJ whole genome shotgun (WGS) entry which is preliminary data.</text>
</comment>
<proteinExistence type="predicted"/>
<dbReference type="RefSeq" id="WP_378404871.1">
    <property type="nucleotide sequence ID" value="NZ_JBHTCS010000013.1"/>
</dbReference>
<keyword evidence="2" id="KW-1133">Transmembrane helix</keyword>
<feature type="transmembrane region" description="Helical" evidence="2">
    <location>
        <begin position="51"/>
        <end position="70"/>
    </location>
</feature>
<protein>
    <submittedName>
        <fullName evidence="3">Uncharacterized protein</fullName>
    </submittedName>
</protein>
<keyword evidence="2" id="KW-0472">Membrane</keyword>
<evidence type="ECO:0000313" key="3">
    <source>
        <dbReference type="EMBL" id="MFC7448630.1"/>
    </source>
</evidence>